<name>A0A2W7IA12_9FLAO</name>
<evidence type="ECO:0000259" key="3">
    <source>
        <dbReference type="Pfam" id="PF02397"/>
    </source>
</evidence>
<accession>A0A2W7IA12</accession>
<dbReference type="PANTHER" id="PTHR30576">
    <property type="entry name" value="COLANIC BIOSYNTHESIS UDP-GLUCOSE LIPID CARRIER TRANSFERASE"/>
    <property type="match status" value="1"/>
</dbReference>
<keyword evidence="2" id="KW-0812">Transmembrane</keyword>
<gene>
    <name evidence="4" type="ORF">LX95_00060</name>
</gene>
<evidence type="ECO:0000256" key="2">
    <source>
        <dbReference type="SAM" id="Phobius"/>
    </source>
</evidence>
<proteinExistence type="inferred from homology"/>
<keyword evidence="5" id="KW-1185">Reference proteome</keyword>
<comment type="caution">
    <text evidence="4">The sequence shown here is derived from an EMBL/GenBank/DDBJ whole genome shotgun (WGS) entry which is preliminary data.</text>
</comment>
<organism evidence="4 5">
    <name type="scientific">Mesonia algae</name>
    <dbReference type="NCBI Taxonomy" id="213248"/>
    <lineage>
        <taxon>Bacteria</taxon>
        <taxon>Pseudomonadati</taxon>
        <taxon>Bacteroidota</taxon>
        <taxon>Flavobacteriia</taxon>
        <taxon>Flavobacteriales</taxon>
        <taxon>Flavobacteriaceae</taxon>
        <taxon>Mesonia</taxon>
    </lineage>
</organism>
<feature type="domain" description="Bacterial sugar transferase" evidence="3">
    <location>
        <begin position="10"/>
        <end position="198"/>
    </location>
</feature>
<dbReference type="InterPro" id="IPR003362">
    <property type="entry name" value="Bact_transf"/>
</dbReference>
<dbReference type="AlphaFoldDB" id="A0A2W7IA12"/>
<keyword evidence="4" id="KW-0808">Transferase</keyword>
<comment type="similarity">
    <text evidence="1">Belongs to the bacterial sugar transferase family.</text>
</comment>
<feature type="transmembrane region" description="Helical" evidence="2">
    <location>
        <begin position="12"/>
        <end position="38"/>
    </location>
</feature>
<dbReference type="EMBL" id="QKYV01000001">
    <property type="protein sequence ID" value="PZW43736.1"/>
    <property type="molecule type" value="Genomic_DNA"/>
</dbReference>
<keyword evidence="2" id="KW-1133">Transmembrane helix</keyword>
<keyword evidence="2" id="KW-0472">Membrane</keyword>
<reference evidence="4 5" key="1">
    <citation type="submission" date="2018-06" db="EMBL/GenBank/DDBJ databases">
        <title>Genomic Encyclopedia of Archaeal and Bacterial Type Strains, Phase II (KMG-II): from individual species to whole genera.</title>
        <authorList>
            <person name="Goeker M."/>
        </authorList>
    </citation>
    <scope>NUCLEOTIDE SEQUENCE [LARGE SCALE GENOMIC DNA]</scope>
    <source>
        <strain evidence="4 5">DSM 15361</strain>
    </source>
</reference>
<evidence type="ECO:0000313" key="5">
    <source>
        <dbReference type="Proteomes" id="UP000249542"/>
    </source>
</evidence>
<evidence type="ECO:0000256" key="1">
    <source>
        <dbReference type="ARBA" id="ARBA00006464"/>
    </source>
</evidence>
<sequence length="200" mass="23031">MLTKRERLNKRGFDIIFSFVGLVFTFPLIFVSFLAIVISSRTSGIYAPYRIGRHGLPFKIYKLKTMREVNGPINSVTTKNDPRITSIGKWLRKFKIDELPQLWNVLKGEMSLVGPRPDVAGFADQLQGQDREILSLLPGITGLATLKFKQEEELLAQQKDPIAYNREVIWPEKIKLNREYIKNYSFGLDVQILWKTIVDS</sequence>
<dbReference type="Pfam" id="PF02397">
    <property type="entry name" value="Bac_transf"/>
    <property type="match status" value="1"/>
</dbReference>
<protein>
    <submittedName>
        <fullName evidence="4">Lipopolysaccharide/colanic/teichoic acid biosynthesis glycosyltransferase</fullName>
    </submittedName>
</protein>
<dbReference type="RefSeq" id="WP_111539432.1">
    <property type="nucleotide sequence ID" value="NZ_QKYV01000001.1"/>
</dbReference>
<evidence type="ECO:0000313" key="4">
    <source>
        <dbReference type="EMBL" id="PZW43736.1"/>
    </source>
</evidence>
<dbReference type="PANTHER" id="PTHR30576:SF0">
    <property type="entry name" value="UNDECAPRENYL-PHOSPHATE N-ACETYLGALACTOSAMINYL 1-PHOSPHATE TRANSFERASE-RELATED"/>
    <property type="match status" value="1"/>
</dbReference>
<dbReference type="GO" id="GO:0016780">
    <property type="term" value="F:phosphotransferase activity, for other substituted phosphate groups"/>
    <property type="evidence" value="ECO:0007669"/>
    <property type="project" value="TreeGrafter"/>
</dbReference>
<dbReference type="Proteomes" id="UP000249542">
    <property type="component" value="Unassembled WGS sequence"/>
</dbReference>